<name>A0ABR3X0T8_9PEZI</name>
<reference evidence="1 2" key="1">
    <citation type="journal article" date="2024" name="IMA Fungus">
        <title>IMA Genome - F19 : A genome assembly and annotation guide to empower mycologists, including annotated draft genome sequences of Ceratocystis pirilliformis, Diaporthe australafricana, Fusarium ophioides, Paecilomyces lecythidis, and Sporothrix stenoceras.</title>
        <authorList>
            <person name="Aylward J."/>
            <person name="Wilson A.M."/>
            <person name="Visagie C.M."/>
            <person name="Spraker J."/>
            <person name="Barnes I."/>
            <person name="Buitendag C."/>
            <person name="Ceriani C."/>
            <person name="Del Mar Angel L."/>
            <person name="du Plessis D."/>
            <person name="Fuchs T."/>
            <person name="Gasser K."/>
            <person name="Kramer D."/>
            <person name="Li W."/>
            <person name="Munsamy K."/>
            <person name="Piso A."/>
            <person name="Price J.L."/>
            <person name="Sonnekus B."/>
            <person name="Thomas C."/>
            <person name="van der Nest A."/>
            <person name="van Dijk A."/>
            <person name="van Heerden A."/>
            <person name="van Vuuren N."/>
            <person name="Yilmaz N."/>
            <person name="Duong T.A."/>
            <person name="van der Merwe N.A."/>
            <person name="Wingfield M.J."/>
            <person name="Wingfield B.D."/>
        </authorList>
    </citation>
    <scope>NUCLEOTIDE SEQUENCE [LARGE SCALE GENOMIC DNA]</scope>
    <source>
        <strain evidence="1 2">CMW 18300</strain>
    </source>
</reference>
<organism evidence="1 2">
    <name type="scientific">Diaporthe australafricana</name>
    <dbReference type="NCBI Taxonomy" id="127596"/>
    <lineage>
        <taxon>Eukaryota</taxon>
        <taxon>Fungi</taxon>
        <taxon>Dikarya</taxon>
        <taxon>Ascomycota</taxon>
        <taxon>Pezizomycotina</taxon>
        <taxon>Sordariomycetes</taxon>
        <taxon>Sordariomycetidae</taxon>
        <taxon>Diaporthales</taxon>
        <taxon>Diaporthaceae</taxon>
        <taxon>Diaporthe</taxon>
    </lineage>
</organism>
<comment type="caution">
    <text evidence="1">The sequence shown here is derived from an EMBL/GenBank/DDBJ whole genome shotgun (WGS) entry which is preliminary data.</text>
</comment>
<proteinExistence type="predicted"/>
<keyword evidence="2" id="KW-1185">Reference proteome</keyword>
<evidence type="ECO:0000313" key="2">
    <source>
        <dbReference type="Proteomes" id="UP001583177"/>
    </source>
</evidence>
<evidence type="ECO:0000313" key="1">
    <source>
        <dbReference type="EMBL" id="KAL1869390.1"/>
    </source>
</evidence>
<protein>
    <submittedName>
        <fullName evidence="1">Uncharacterized protein</fullName>
    </submittedName>
</protein>
<dbReference type="Proteomes" id="UP001583177">
    <property type="component" value="Unassembled WGS sequence"/>
</dbReference>
<gene>
    <name evidence="1" type="ORF">Daus18300_005602</name>
</gene>
<accession>A0ABR3X0T8</accession>
<sequence>MASPFEIIALAETITGVGDKIYQFFSNVKDAPEEIREFCVELELLRTVLGRIRITSNRVFKTSASSHQAFGFETIFVVEKTKKSFSWVVKADEIDKAARRLDKTKQTLVLSILLSGMQVA</sequence>
<dbReference type="EMBL" id="JAWRVE010000041">
    <property type="protein sequence ID" value="KAL1869390.1"/>
    <property type="molecule type" value="Genomic_DNA"/>
</dbReference>